<organism evidence="1 2">
    <name type="scientific">Advenella kashmirensis W13003</name>
    <dbReference type="NCBI Taxonomy" id="1424334"/>
    <lineage>
        <taxon>Bacteria</taxon>
        <taxon>Pseudomonadati</taxon>
        <taxon>Pseudomonadota</taxon>
        <taxon>Betaproteobacteria</taxon>
        <taxon>Burkholderiales</taxon>
        <taxon>Alcaligenaceae</taxon>
    </lineage>
</organism>
<gene>
    <name evidence="1" type="ORF">W822_20170</name>
</gene>
<sequence>MALHTELPIHKEAYNLLDTLLQLAKHLPRDMKVLIGTKWRDEGMYVLEMVFKANGSMDKIRLQIESLQGRLDEFMQTELEEI</sequence>
<keyword evidence="2" id="KW-1185">Reference proteome</keyword>
<comment type="caution">
    <text evidence="1">The sequence shown here is derived from an EMBL/GenBank/DDBJ whole genome shotgun (WGS) entry which is preliminary data.</text>
</comment>
<proteinExistence type="predicted"/>
<dbReference type="PATRIC" id="fig|1424334.3.peg.4042"/>
<dbReference type="HOGENOM" id="CLU_2550752_0_0_4"/>
<dbReference type="AlphaFoldDB" id="V8QM16"/>
<evidence type="ECO:0000313" key="2">
    <source>
        <dbReference type="Proteomes" id="UP000018733"/>
    </source>
</evidence>
<reference evidence="1 2" key="1">
    <citation type="journal article" date="2014" name="Genome Announc.">
        <title>Draft Genome Sequence of Advenella kashmirensis Strain W13003, a Polycyclic Aromatic Hydrocarbon-Degrading Bacterium.</title>
        <authorList>
            <person name="Wang X."/>
            <person name="Jin D."/>
            <person name="Zhou L."/>
            <person name="Wu L."/>
            <person name="An W."/>
            <person name="Zhao L."/>
        </authorList>
    </citation>
    <scope>NUCLEOTIDE SEQUENCE [LARGE SCALE GENOMIC DNA]</scope>
    <source>
        <strain evidence="1 2">W13003</strain>
    </source>
</reference>
<dbReference type="Proteomes" id="UP000018733">
    <property type="component" value="Unassembled WGS sequence"/>
</dbReference>
<dbReference type="eggNOG" id="ENOG5032VU6">
    <property type="taxonomic scope" value="Bacteria"/>
</dbReference>
<protein>
    <submittedName>
        <fullName evidence="1">Uncharacterized protein</fullName>
    </submittedName>
</protein>
<dbReference type="STRING" id="1424334.W822_20170"/>
<name>V8QM16_9BURK</name>
<accession>V8QM16</accession>
<dbReference type="EMBL" id="AYXT01000013">
    <property type="protein sequence ID" value="ETF00697.1"/>
    <property type="molecule type" value="Genomic_DNA"/>
</dbReference>
<evidence type="ECO:0000313" key="1">
    <source>
        <dbReference type="EMBL" id="ETF00697.1"/>
    </source>
</evidence>